<proteinExistence type="predicted"/>
<keyword evidence="2" id="KW-0548">Nucleotidyltransferase</keyword>
<keyword evidence="3" id="KW-1185">Reference proteome</keyword>
<keyword evidence="2" id="KW-0808">Transferase</keyword>
<dbReference type="NCBIfam" id="TIGR04416">
    <property type="entry name" value="group_II_RT_mat"/>
    <property type="match status" value="1"/>
</dbReference>
<dbReference type="InterPro" id="IPR003615">
    <property type="entry name" value="HNH_nuc"/>
</dbReference>
<dbReference type="CDD" id="cd01651">
    <property type="entry name" value="RT_G2_intron"/>
    <property type="match status" value="1"/>
</dbReference>
<dbReference type="RefSeq" id="WP_015229415.1">
    <property type="nucleotide sequence ID" value="NC_019780.1"/>
</dbReference>
<dbReference type="HOGENOM" id="CLU_013584_15_4_3"/>
<organism evidence="2 3">
    <name type="scientific">Dactylococcopsis salina (strain PCC 8305)</name>
    <name type="common">Myxobactron salinum</name>
    <dbReference type="NCBI Taxonomy" id="13035"/>
    <lineage>
        <taxon>Bacteria</taxon>
        <taxon>Bacillati</taxon>
        <taxon>Cyanobacteriota</taxon>
        <taxon>Cyanophyceae</taxon>
        <taxon>Nodosilineales</taxon>
        <taxon>Cymatolegaceae</taxon>
        <taxon>Dactylococcopsis</taxon>
    </lineage>
</organism>
<dbReference type="PANTHER" id="PTHR34047:SF10">
    <property type="entry name" value="GROUP II INTRON-ASSOCIATED OPEN READING FRAME"/>
    <property type="match status" value="1"/>
</dbReference>
<dbReference type="InterPro" id="IPR002711">
    <property type="entry name" value="HNH"/>
</dbReference>
<evidence type="ECO:0000313" key="2">
    <source>
        <dbReference type="EMBL" id="AFZ50418.1"/>
    </source>
</evidence>
<dbReference type="eggNOG" id="COG1403">
    <property type="taxonomic scope" value="Bacteria"/>
</dbReference>
<dbReference type="OrthoDB" id="468044at2"/>
<dbReference type="EMBL" id="CP003944">
    <property type="protein sequence ID" value="AFZ50418.1"/>
    <property type="molecule type" value="Genomic_DNA"/>
</dbReference>
<dbReference type="Pfam" id="PF13655">
    <property type="entry name" value="RVT_N"/>
    <property type="match status" value="1"/>
</dbReference>
<protein>
    <submittedName>
        <fullName evidence="2">Retron-type reverse transcriptase</fullName>
    </submittedName>
</protein>
<dbReference type="Pfam" id="PF08388">
    <property type="entry name" value="GIIM"/>
    <property type="match status" value="1"/>
</dbReference>
<sequence length="653" mass="75928">MNLLKYESNAEVKTFLNFPFWLSFGLLLMEKTEWNQVDWKQVEINVFKLQKRIFRASQSGDVAKVHKLQRLLLRSWSAKLLAVRRISQDNQGKNTAGVDGVKSLNPKQRLNLAENLTLTGKGKSLRRVYIPKPGKAEKRSLGIPVMEDRARQALLKLAMEPEWEAKFEPNSYGFRPGRSCHDAEGAIYVSINQKPKWVLDADISKCFDRINHDVLLRKLNTTPTIARQIRAWLKSGVLDRGDWMPTEEGTPQGGVISPLLANIALHGLEEYIKQWAETWKGYKNENGRQMSKINRRQSITLIRYADDFVVLHRDKSIVQQAKTLIEHWLHGLGLELSESKTRICHTLYDSEEEEAGFDFLGWNVRQYSVGKDHSGKNAQGKLLGFKTLIKPSDKSIKRHYEKIVRVLDSMRGKSQEAIIGKLNSIIVGFCNYHNAVCSKEAFKRLDYMVYNKLRRWMKRRHANKTPKWCEQRYFHWTKEKSLKGDDRIDKWVFSTPSEVPNSSVAGKHELRKHAWTPIKYHKKIEGTRSPFDGDWRYWSKRRGKYPGVKKRVSKLMVKQNGKCARCGLYFNDEDVLEVDHIIPKAEGGKDEDKNLQLLHRHCHHEKTAEDSKRQAQEKIKHKSTIDVKIKVDNNGEEYVDYVEIDDKLWERLV</sequence>
<name>K9YWB7_DACS8</name>
<keyword evidence="2" id="KW-0695">RNA-directed DNA polymerase</keyword>
<dbReference type="Pfam" id="PF00078">
    <property type="entry name" value="RVT_1"/>
    <property type="match status" value="1"/>
</dbReference>
<dbReference type="SUPFAM" id="SSF56672">
    <property type="entry name" value="DNA/RNA polymerases"/>
    <property type="match status" value="1"/>
</dbReference>
<evidence type="ECO:0000313" key="3">
    <source>
        <dbReference type="Proteomes" id="UP000010482"/>
    </source>
</evidence>
<dbReference type="eggNOG" id="COG3344">
    <property type="taxonomic scope" value="Bacteria"/>
</dbReference>
<dbReference type="GO" id="GO:0003676">
    <property type="term" value="F:nucleic acid binding"/>
    <property type="evidence" value="ECO:0007669"/>
    <property type="project" value="InterPro"/>
</dbReference>
<dbReference type="GO" id="GO:0004519">
    <property type="term" value="F:endonuclease activity"/>
    <property type="evidence" value="ECO:0007669"/>
    <property type="project" value="InterPro"/>
</dbReference>
<accession>K9YWB7</accession>
<dbReference type="InterPro" id="IPR025960">
    <property type="entry name" value="RVT_N"/>
</dbReference>
<dbReference type="PANTHER" id="PTHR34047">
    <property type="entry name" value="NUCLEAR INTRON MATURASE 1, MITOCHONDRIAL-RELATED"/>
    <property type="match status" value="1"/>
</dbReference>
<dbReference type="Proteomes" id="UP000010482">
    <property type="component" value="Chromosome"/>
</dbReference>
<dbReference type="InterPro" id="IPR051083">
    <property type="entry name" value="GrpII_Intron_Splice-Mob/Def"/>
</dbReference>
<dbReference type="KEGG" id="dsl:Dacsa_1756"/>
<dbReference type="CDD" id="cd00085">
    <property type="entry name" value="HNHc"/>
    <property type="match status" value="1"/>
</dbReference>
<dbReference type="InterPro" id="IPR000477">
    <property type="entry name" value="RT_dom"/>
</dbReference>
<gene>
    <name evidence="2" type="ORF">Dacsa_1756</name>
</gene>
<reference evidence="2" key="1">
    <citation type="submission" date="2012-04" db="EMBL/GenBank/DDBJ databases">
        <title>Finished genome of Dactylococcopsis salina PCC 8305.</title>
        <authorList>
            <consortium name="US DOE Joint Genome Institute"/>
            <person name="Gugger M."/>
            <person name="Coursin T."/>
            <person name="Rippka R."/>
            <person name="Tandeau De Marsac N."/>
            <person name="Huntemann M."/>
            <person name="Wei C.-L."/>
            <person name="Han J."/>
            <person name="Detter J.C."/>
            <person name="Han C."/>
            <person name="Tapia R."/>
            <person name="Daligault H."/>
            <person name="Chen A."/>
            <person name="Krypides N."/>
            <person name="Mavromatis K."/>
            <person name="Markowitz V."/>
            <person name="Szeto E."/>
            <person name="Ivanova N."/>
            <person name="Ovchinnikova G."/>
            <person name="Pagani I."/>
            <person name="Pati A."/>
            <person name="Goodwin L."/>
            <person name="Peters L."/>
            <person name="Pitluck S."/>
            <person name="Woyke T."/>
            <person name="Kerfeld C."/>
        </authorList>
    </citation>
    <scope>NUCLEOTIDE SEQUENCE [LARGE SCALE GENOMIC DNA]</scope>
    <source>
        <strain evidence="2">PCC 8305</strain>
    </source>
</reference>
<dbReference type="Gene3D" id="1.10.30.50">
    <property type="match status" value="1"/>
</dbReference>
<dbReference type="InterPro" id="IPR030931">
    <property type="entry name" value="Group_II_RT_mat"/>
</dbReference>
<dbReference type="Pfam" id="PF01844">
    <property type="entry name" value="HNH"/>
    <property type="match status" value="1"/>
</dbReference>
<evidence type="ECO:0000259" key="1">
    <source>
        <dbReference type="PROSITE" id="PS50878"/>
    </source>
</evidence>
<dbReference type="SMART" id="SM00507">
    <property type="entry name" value="HNHc"/>
    <property type="match status" value="1"/>
</dbReference>
<feature type="domain" description="Reverse transcriptase" evidence="1">
    <location>
        <begin position="111"/>
        <end position="364"/>
    </location>
</feature>
<dbReference type="PATRIC" id="fig|13035.3.peg.1986"/>
<dbReference type="AlphaFoldDB" id="K9YWB7"/>
<dbReference type="GO" id="GO:0003964">
    <property type="term" value="F:RNA-directed DNA polymerase activity"/>
    <property type="evidence" value="ECO:0007669"/>
    <property type="project" value="UniProtKB-KW"/>
</dbReference>
<dbReference type="PROSITE" id="PS50878">
    <property type="entry name" value="RT_POL"/>
    <property type="match status" value="1"/>
</dbReference>
<dbReference type="GO" id="GO:0008270">
    <property type="term" value="F:zinc ion binding"/>
    <property type="evidence" value="ECO:0007669"/>
    <property type="project" value="InterPro"/>
</dbReference>
<dbReference type="InterPro" id="IPR043502">
    <property type="entry name" value="DNA/RNA_pol_sf"/>
</dbReference>
<dbReference type="InterPro" id="IPR013597">
    <property type="entry name" value="Mat_intron_G2"/>
</dbReference>